<dbReference type="RefSeq" id="WP_331206541.1">
    <property type="nucleotide sequence ID" value="NZ_JAZGQL010000004.1"/>
</dbReference>
<dbReference type="GO" id="GO:0051213">
    <property type="term" value="F:dioxygenase activity"/>
    <property type="evidence" value="ECO:0007669"/>
    <property type="project" value="UniProtKB-KW"/>
</dbReference>
<dbReference type="Pfam" id="PF05721">
    <property type="entry name" value="PhyH"/>
    <property type="match status" value="1"/>
</dbReference>
<organism evidence="1 2">
    <name type="scientific">Plantactinospora veratri</name>
    <dbReference type="NCBI Taxonomy" id="1436122"/>
    <lineage>
        <taxon>Bacteria</taxon>
        <taxon>Bacillati</taxon>
        <taxon>Actinomycetota</taxon>
        <taxon>Actinomycetes</taxon>
        <taxon>Micromonosporales</taxon>
        <taxon>Micromonosporaceae</taxon>
        <taxon>Plantactinospora</taxon>
    </lineage>
</organism>
<dbReference type="PANTHER" id="PTHR20883:SF48">
    <property type="entry name" value="ECTOINE DIOXYGENASE"/>
    <property type="match status" value="1"/>
</dbReference>
<dbReference type="PANTHER" id="PTHR20883">
    <property type="entry name" value="PHYTANOYL-COA DIOXYGENASE DOMAIN CONTAINING 1"/>
    <property type="match status" value="1"/>
</dbReference>
<dbReference type="Gene3D" id="2.60.120.620">
    <property type="entry name" value="q2cbj1_9rhob like domain"/>
    <property type="match status" value="1"/>
</dbReference>
<evidence type="ECO:0000313" key="1">
    <source>
        <dbReference type="EMBL" id="MEE6306177.1"/>
    </source>
</evidence>
<keyword evidence="1" id="KW-0560">Oxidoreductase</keyword>
<dbReference type="Proteomes" id="UP001339911">
    <property type="component" value="Unassembled WGS sequence"/>
</dbReference>
<proteinExistence type="predicted"/>
<dbReference type="InterPro" id="IPR008775">
    <property type="entry name" value="Phytyl_CoA_dOase-like"/>
</dbReference>
<name>A0ABU7S8E8_9ACTN</name>
<keyword evidence="2" id="KW-1185">Reference proteome</keyword>
<gene>
    <name evidence="1" type="ORF">V1634_04935</name>
</gene>
<dbReference type="SUPFAM" id="SSF51197">
    <property type="entry name" value="Clavaminate synthase-like"/>
    <property type="match status" value="1"/>
</dbReference>
<reference evidence="1 2" key="1">
    <citation type="submission" date="2024-01" db="EMBL/GenBank/DDBJ databases">
        <title>Genome insights into Plantactinospora veratri sp. nov.</title>
        <authorList>
            <person name="Wang L."/>
        </authorList>
    </citation>
    <scope>NUCLEOTIDE SEQUENCE [LARGE SCALE GENOMIC DNA]</scope>
    <source>
        <strain evidence="1 2">NEAU-FHS4</strain>
    </source>
</reference>
<sequence length="277" mass="30251">MTRSSARLIKPLSQGQTDEYRREGFLMLSPDHLSDTLLADVQAAVPEILGQDGPHRILERDGITIRSVYGPHRSSAAVAALARWPGIIGAAAQILDDDVYVHQSKLNVKAAFAGDRWEWHQDYINWLERDGIQSDNLINVALFLDDVSEFNGPLTFIPGSHSNGLLDGSDIDGMPAGYEEAAGWVSTLTATERFQIDREIIARLARERGMVAPKGPAGSVLLFHSNVLHASMPNLSPFSRKVLLLVYNAVSNPPTNTTDPRPDFLAAHDPVALEPAS</sequence>
<comment type="caution">
    <text evidence="1">The sequence shown here is derived from an EMBL/GenBank/DDBJ whole genome shotgun (WGS) entry which is preliminary data.</text>
</comment>
<dbReference type="EMBL" id="JAZGQL010000004">
    <property type="protein sequence ID" value="MEE6306177.1"/>
    <property type="molecule type" value="Genomic_DNA"/>
</dbReference>
<accession>A0ABU7S8E8</accession>
<protein>
    <submittedName>
        <fullName evidence="1">Phytanoyl-CoA dioxygenase family protein</fullName>
    </submittedName>
</protein>
<keyword evidence="1" id="KW-0223">Dioxygenase</keyword>
<evidence type="ECO:0000313" key="2">
    <source>
        <dbReference type="Proteomes" id="UP001339911"/>
    </source>
</evidence>